<dbReference type="AlphaFoldDB" id="A0A517ZSN4"/>
<proteinExistence type="predicted"/>
<organism evidence="1 2">
    <name type="scientific">Symmachiella dynata</name>
    <dbReference type="NCBI Taxonomy" id="2527995"/>
    <lineage>
        <taxon>Bacteria</taxon>
        <taxon>Pseudomonadati</taxon>
        <taxon>Planctomycetota</taxon>
        <taxon>Planctomycetia</taxon>
        <taxon>Planctomycetales</taxon>
        <taxon>Planctomycetaceae</taxon>
        <taxon>Symmachiella</taxon>
    </lineage>
</organism>
<reference evidence="1 2" key="1">
    <citation type="submission" date="2019-02" db="EMBL/GenBank/DDBJ databases">
        <title>Deep-cultivation of Planctomycetes and their phenomic and genomic characterization uncovers novel biology.</title>
        <authorList>
            <person name="Wiegand S."/>
            <person name="Jogler M."/>
            <person name="Boedeker C."/>
            <person name="Pinto D."/>
            <person name="Vollmers J."/>
            <person name="Rivas-Marin E."/>
            <person name="Kohn T."/>
            <person name="Peeters S.H."/>
            <person name="Heuer A."/>
            <person name="Rast P."/>
            <person name="Oberbeckmann S."/>
            <person name="Bunk B."/>
            <person name="Jeske O."/>
            <person name="Meyerdierks A."/>
            <person name="Storesund J.E."/>
            <person name="Kallscheuer N."/>
            <person name="Luecker S."/>
            <person name="Lage O.M."/>
            <person name="Pohl T."/>
            <person name="Merkel B.J."/>
            <person name="Hornburger P."/>
            <person name="Mueller R.-W."/>
            <person name="Bruemmer F."/>
            <person name="Labrenz M."/>
            <person name="Spormann A.M."/>
            <person name="Op den Camp H."/>
            <person name="Overmann J."/>
            <person name="Amann R."/>
            <person name="Jetten M.S.M."/>
            <person name="Mascher T."/>
            <person name="Medema M.H."/>
            <person name="Devos D.P."/>
            <person name="Kaster A.-K."/>
            <person name="Ovreas L."/>
            <person name="Rohde M."/>
            <person name="Galperin M.Y."/>
            <person name="Jogler C."/>
        </authorList>
    </citation>
    <scope>NUCLEOTIDE SEQUENCE [LARGE SCALE GENOMIC DNA]</scope>
    <source>
        <strain evidence="1 2">Mal52</strain>
    </source>
</reference>
<accession>A0A517ZSN4</accession>
<name>A0A517ZSN4_9PLAN</name>
<dbReference type="KEGG" id="sdyn:Mal52_39570"/>
<dbReference type="Proteomes" id="UP000319383">
    <property type="component" value="Chromosome"/>
</dbReference>
<sequence>MPRSNWKLHLNASRQEQAEKIFNRCIMAIGRLPMDATVKPYSKGGYLAVFELYHSDKMGWGDLVVEVLSMGQKLGVGWTLLGDANSDPSAVLATNTGSRSSVSGLSWAEWQLNQHEMD</sequence>
<gene>
    <name evidence="1" type="ORF">Mal52_39570</name>
</gene>
<evidence type="ECO:0000313" key="2">
    <source>
        <dbReference type="Proteomes" id="UP000319383"/>
    </source>
</evidence>
<keyword evidence="2" id="KW-1185">Reference proteome</keyword>
<dbReference type="EMBL" id="CP036276">
    <property type="protein sequence ID" value="QDU45463.1"/>
    <property type="molecule type" value="Genomic_DNA"/>
</dbReference>
<evidence type="ECO:0000313" key="1">
    <source>
        <dbReference type="EMBL" id="QDU45463.1"/>
    </source>
</evidence>
<protein>
    <submittedName>
        <fullName evidence="1">Uncharacterized protein</fullName>
    </submittedName>
</protein>